<gene>
    <name evidence="1" type="ORF">KPL71_026081</name>
</gene>
<evidence type="ECO:0000313" key="1">
    <source>
        <dbReference type="EMBL" id="KAH9679314.1"/>
    </source>
</evidence>
<dbReference type="Proteomes" id="UP000829398">
    <property type="component" value="Chromosome 9"/>
</dbReference>
<dbReference type="EMBL" id="CM039178">
    <property type="protein sequence ID" value="KAH9679314.1"/>
    <property type="molecule type" value="Genomic_DNA"/>
</dbReference>
<comment type="caution">
    <text evidence="1">The sequence shown here is derived from an EMBL/GenBank/DDBJ whole genome shotgun (WGS) entry which is preliminary data.</text>
</comment>
<name>A0ACB8HWW7_CITSI</name>
<sequence>MPQPEGFEVFVHPNYVCKLKKTLYGLKQAPRVWFKKLSSDFEVEKLIHCLGSTFALKDLEQLNLFLGIEVIRSKDTLVLAQTKSIKDLLAKFDLKNCNGVYSPLATPKKLSKSSGKVLTDSTQYRRAIRGLQYAVLTRPKIAYVVNKLSQFRLILYKPRWIACKRVLRYLKEAVDCGLMFKQSNYLDLVTYSNADWSSDLDDRRSISGYCVFLGGNLISWHSKKQSVISKSSAESEYGAMDIACLEITWVCSVLKELDLKLLSSPLLLSDGTSSAIIATNPMLHPKTKHIEIDFHFVRDKVKRKKVEIAFVSSNDQTADIITKPLTYPKFNLFRSNLKVFSKDLNLRRGVEISGEVELGFAHIRVPAEMCSTTYSTAHSIMMLLTTCDKLDCSRWQNSLTKIPMQLSHEVC</sequence>
<organism evidence="1 2">
    <name type="scientific">Citrus sinensis</name>
    <name type="common">Sweet orange</name>
    <name type="synonym">Citrus aurantium var. sinensis</name>
    <dbReference type="NCBI Taxonomy" id="2711"/>
    <lineage>
        <taxon>Eukaryota</taxon>
        <taxon>Viridiplantae</taxon>
        <taxon>Streptophyta</taxon>
        <taxon>Embryophyta</taxon>
        <taxon>Tracheophyta</taxon>
        <taxon>Spermatophyta</taxon>
        <taxon>Magnoliopsida</taxon>
        <taxon>eudicotyledons</taxon>
        <taxon>Gunneridae</taxon>
        <taxon>Pentapetalae</taxon>
        <taxon>rosids</taxon>
        <taxon>malvids</taxon>
        <taxon>Sapindales</taxon>
        <taxon>Rutaceae</taxon>
        <taxon>Aurantioideae</taxon>
        <taxon>Citrus</taxon>
    </lineage>
</organism>
<reference evidence="2" key="1">
    <citation type="journal article" date="2023" name="Hortic. Res.">
        <title>A chromosome-level phased genome enabling allele-level studies in sweet orange: a case study on citrus Huanglongbing tolerance.</title>
        <authorList>
            <person name="Wu B."/>
            <person name="Yu Q."/>
            <person name="Deng Z."/>
            <person name="Duan Y."/>
            <person name="Luo F."/>
            <person name="Gmitter F. Jr."/>
        </authorList>
    </citation>
    <scope>NUCLEOTIDE SEQUENCE [LARGE SCALE GENOMIC DNA]</scope>
    <source>
        <strain evidence="2">cv. Valencia</strain>
    </source>
</reference>
<proteinExistence type="predicted"/>
<evidence type="ECO:0000313" key="2">
    <source>
        <dbReference type="Proteomes" id="UP000829398"/>
    </source>
</evidence>
<keyword evidence="2" id="KW-1185">Reference proteome</keyword>
<accession>A0ACB8HWW7</accession>
<protein>
    <submittedName>
        <fullName evidence="1">Uncharacterized protein</fullName>
    </submittedName>
</protein>